<keyword evidence="3" id="KW-0472">Membrane</keyword>
<dbReference type="OrthoDB" id="9944409at2759"/>
<keyword evidence="4" id="KW-1185">Reference proteome</keyword>
<evidence type="ECO:0000256" key="3">
    <source>
        <dbReference type="SAM" id="Phobius"/>
    </source>
</evidence>
<feature type="coiled-coil region" evidence="1">
    <location>
        <begin position="192"/>
        <end position="226"/>
    </location>
</feature>
<dbReference type="FunCoup" id="A0A1S3G693">
    <property type="interactions" value="40"/>
</dbReference>
<dbReference type="GO" id="GO:0002693">
    <property type="term" value="P:positive regulation of cellular extravasation"/>
    <property type="evidence" value="ECO:0007669"/>
    <property type="project" value="TreeGrafter"/>
</dbReference>
<dbReference type="PANTHER" id="PTHR21687:SF5">
    <property type="entry name" value="PLASMALEMMA VESICLE-ASSOCIATED PROTEIN"/>
    <property type="match status" value="1"/>
</dbReference>
<dbReference type="AlphaFoldDB" id="A0A1S3G693"/>
<organism evidence="4 5">
    <name type="scientific">Dipodomys ordii</name>
    <name type="common">Ord's kangaroo rat</name>
    <dbReference type="NCBI Taxonomy" id="10020"/>
    <lineage>
        <taxon>Eukaryota</taxon>
        <taxon>Metazoa</taxon>
        <taxon>Chordata</taxon>
        <taxon>Craniata</taxon>
        <taxon>Vertebrata</taxon>
        <taxon>Euteleostomi</taxon>
        <taxon>Mammalia</taxon>
        <taxon>Eutheria</taxon>
        <taxon>Euarchontoglires</taxon>
        <taxon>Glires</taxon>
        <taxon>Rodentia</taxon>
        <taxon>Castorimorpha</taxon>
        <taxon>Heteromyidae</taxon>
        <taxon>Dipodomyinae</taxon>
        <taxon>Dipodomys</taxon>
    </lineage>
</organism>
<reference evidence="5" key="1">
    <citation type="submission" date="2025-08" db="UniProtKB">
        <authorList>
            <consortium name="RefSeq"/>
        </authorList>
    </citation>
    <scope>IDENTIFICATION</scope>
    <source>
        <tissue evidence="5">Kidney</tissue>
    </source>
</reference>
<name>A0A1S3G693_DIPOR</name>
<dbReference type="Proteomes" id="UP000081671">
    <property type="component" value="Unplaced"/>
</dbReference>
<keyword evidence="3" id="KW-1133">Transmembrane helix</keyword>
<dbReference type="STRING" id="10020.ENSDORP00000011987"/>
<dbReference type="PANTHER" id="PTHR21687">
    <property type="entry name" value="PLASMALEMMA VESICLE-ASSOCIATED PROTEIN"/>
    <property type="match status" value="1"/>
</dbReference>
<feature type="coiled-coil region" evidence="1">
    <location>
        <begin position="137"/>
        <end position="164"/>
    </location>
</feature>
<dbReference type="InParanoid" id="A0A1S3G693"/>
<accession>A0A1S3G693</accession>
<keyword evidence="1" id="KW-0175">Coiled coil</keyword>
<dbReference type="Pfam" id="PF06637">
    <property type="entry name" value="PV-1"/>
    <property type="match status" value="2"/>
</dbReference>
<dbReference type="InterPro" id="IPR009538">
    <property type="entry name" value="PV-1"/>
</dbReference>
<evidence type="ECO:0000256" key="1">
    <source>
        <dbReference type="SAM" id="Coils"/>
    </source>
</evidence>
<evidence type="ECO:0000256" key="2">
    <source>
        <dbReference type="SAM" id="MobiDB-lite"/>
    </source>
</evidence>
<proteinExistence type="predicted"/>
<feature type="transmembrane region" description="Helical" evidence="3">
    <location>
        <begin position="20"/>
        <end position="42"/>
    </location>
</feature>
<gene>
    <name evidence="5" type="primary">Plvap</name>
</gene>
<dbReference type="RefSeq" id="XP_012883799.1">
    <property type="nucleotide sequence ID" value="XM_013028345.1"/>
</dbReference>
<dbReference type="GO" id="GO:0043114">
    <property type="term" value="P:regulation of vascular permeability"/>
    <property type="evidence" value="ECO:0007669"/>
    <property type="project" value="TreeGrafter"/>
</dbReference>
<keyword evidence="3" id="KW-0812">Transmembrane</keyword>
<dbReference type="GeneID" id="105994716"/>
<evidence type="ECO:0000313" key="4">
    <source>
        <dbReference type="Proteomes" id="UP000081671"/>
    </source>
</evidence>
<feature type="region of interest" description="Disordered" evidence="2">
    <location>
        <begin position="245"/>
        <end position="265"/>
    </location>
</feature>
<dbReference type="CTD" id="83483"/>
<sequence length="285" mass="31662">MGLAAERPFEPRGCWFYLRYFFLFASLTQLLVILGLVLFMVYGNPHAATEANLRATQARADALYGQVQDLGALRANLSLQLNLTAQARDAIMQLLLGARRDLDRINASFRQCQGEVVNYRNNEEFVVAVVLSEQRCLEELKEGNKSCEALRHKLEARAGALEAELARARPAAHLGLEAGVQGVHPEGHLHLQLRALEEKAALQAERDRLARELEARRREVDQLKMQVAFRVDALDTCLKAKTPPVVLPRPVAPAPQPRSIDSASLEDFKKKVLQSYRPPAAPASG</sequence>
<evidence type="ECO:0000313" key="5">
    <source>
        <dbReference type="RefSeq" id="XP_012883799.1"/>
    </source>
</evidence>
<protein>
    <submittedName>
        <fullName evidence="5">Plasmalemma vesicle-associated protein</fullName>
    </submittedName>
</protein>
<dbReference type="KEGG" id="dord:105994716"/>
<feature type="compositionally biased region" description="Pro residues" evidence="2">
    <location>
        <begin position="245"/>
        <end position="256"/>
    </location>
</feature>